<protein>
    <submittedName>
        <fullName evidence="6">P-type conjugative transfer protein VirB9</fullName>
    </submittedName>
</protein>
<sequence>MRWCVRVGVLALMVNSAPVLAESLPRPGHLDPRVRDVVYNKDNVTAIDATYGTSTMVELQPDEKIETLALGDSLAWKVEPNHKGDIIFVKPVDKNAQSNLNVVTDKRIYSFLLRSNTRPPGQQIYAVRFRFPDDEASAALLAAAKQRAANPNLKDLNVANANSDYGYKGASANKPVAVFDDGTKTWFRFEGETPAIFIVDADRNESLINFRTEGPFVVVDKVSPQWILRNGQDSTCIFNRRLTNLHEPNGLEPYAPQRVGTPPPKAGG</sequence>
<keyword evidence="7" id="KW-1185">Reference proteome</keyword>
<proteinExistence type="inferred from homology"/>
<evidence type="ECO:0000256" key="2">
    <source>
        <dbReference type="ARBA" id="ARBA00022729"/>
    </source>
</evidence>
<feature type="signal peptide" evidence="5">
    <location>
        <begin position="1"/>
        <end position="21"/>
    </location>
</feature>
<comment type="caution">
    <text evidence="6">The sequence shown here is derived from an EMBL/GenBank/DDBJ whole genome shotgun (WGS) entry which is preliminary data.</text>
</comment>
<dbReference type="Pfam" id="PF03524">
    <property type="entry name" value="CagX"/>
    <property type="match status" value="1"/>
</dbReference>
<evidence type="ECO:0000256" key="5">
    <source>
        <dbReference type="SAM" id="SignalP"/>
    </source>
</evidence>
<dbReference type="Proteomes" id="UP001165667">
    <property type="component" value="Unassembled WGS sequence"/>
</dbReference>
<evidence type="ECO:0000313" key="6">
    <source>
        <dbReference type="EMBL" id="MCW6512539.1"/>
    </source>
</evidence>
<evidence type="ECO:0000313" key="7">
    <source>
        <dbReference type="Proteomes" id="UP001165667"/>
    </source>
</evidence>
<reference evidence="6" key="1">
    <citation type="submission" date="2022-05" db="EMBL/GenBank/DDBJ databases">
        <authorList>
            <person name="Pankratov T."/>
        </authorList>
    </citation>
    <scope>NUCLEOTIDE SEQUENCE</scope>
    <source>
        <strain evidence="6">BP6-180914</strain>
    </source>
</reference>
<keyword evidence="3" id="KW-0843">Virulence</keyword>
<dbReference type="AlphaFoldDB" id="A0AA41Z1M1"/>
<dbReference type="RefSeq" id="WP_282588916.1">
    <property type="nucleotide sequence ID" value="NZ_JAMOIM010000053.1"/>
</dbReference>
<feature type="region of interest" description="Disordered" evidence="4">
    <location>
        <begin position="248"/>
        <end position="268"/>
    </location>
</feature>
<keyword evidence="2 5" id="KW-0732">Signal</keyword>
<dbReference type="NCBIfam" id="TIGR02781">
    <property type="entry name" value="VirB9"/>
    <property type="match status" value="1"/>
</dbReference>
<feature type="chain" id="PRO_5041444954" evidence="5">
    <location>
        <begin position="22"/>
        <end position="268"/>
    </location>
</feature>
<accession>A0AA41Z1M1</accession>
<evidence type="ECO:0000256" key="4">
    <source>
        <dbReference type="SAM" id="MobiDB-lite"/>
    </source>
</evidence>
<dbReference type="Gene3D" id="2.60.40.2500">
    <property type="match status" value="1"/>
</dbReference>
<dbReference type="InterPro" id="IPR033645">
    <property type="entry name" value="VirB9/CagX/TrbG_C"/>
</dbReference>
<dbReference type="InterPro" id="IPR010258">
    <property type="entry name" value="Conjugal_tfr_TrbG/VirB9/CagX"/>
</dbReference>
<evidence type="ECO:0000256" key="3">
    <source>
        <dbReference type="ARBA" id="ARBA00023026"/>
    </source>
</evidence>
<dbReference type="InterPro" id="IPR014148">
    <property type="entry name" value="VirB9"/>
</dbReference>
<organism evidence="6 7">
    <name type="scientific">Lichenifustis flavocetrariae</name>
    <dbReference type="NCBI Taxonomy" id="2949735"/>
    <lineage>
        <taxon>Bacteria</taxon>
        <taxon>Pseudomonadati</taxon>
        <taxon>Pseudomonadota</taxon>
        <taxon>Alphaproteobacteria</taxon>
        <taxon>Hyphomicrobiales</taxon>
        <taxon>Lichenihabitantaceae</taxon>
        <taxon>Lichenifustis</taxon>
    </lineage>
</organism>
<name>A0AA41Z1M1_9HYPH</name>
<comment type="similarity">
    <text evidence="1">Belongs to the TrbG/VirB9 family.</text>
</comment>
<dbReference type="CDD" id="cd06911">
    <property type="entry name" value="VirB9_CagX_TrbG"/>
    <property type="match status" value="1"/>
</dbReference>
<dbReference type="InterPro" id="IPR038161">
    <property type="entry name" value="VirB9/CagX/TrbG_C_sf"/>
</dbReference>
<evidence type="ECO:0000256" key="1">
    <source>
        <dbReference type="ARBA" id="ARBA00006135"/>
    </source>
</evidence>
<dbReference type="EMBL" id="JAMOIM010000053">
    <property type="protein sequence ID" value="MCW6512539.1"/>
    <property type="molecule type" value="Genomic_DNA"/>
</dbReference>
<gene>
    <name evidence="6" type="primary">virB9</name>
    <name evidence="6" type="ORF">M8523_32015</name>
</gene>